<feature type="non-terminal residue" evidence="2">
    <location>
        <position position="1"/>
    </location>
</feature>
<dbReference type="RefSeq" id="XP_013960047.1">
    <property type="nucleotide sequence ID" value="XM_014104572.1"/>
</dbReference>
<feature type="non-terminal residue" evidence="2">
    <location>
        <position position="373"/>
    </location>
</feature>
<dbReference type="GeneID" id="25787432"/>
<dbReference type="OrthoDB" id="25129at2759"/>
<dbReference type="InterPro" id="IPR011009">
    <property type="entry name" value="Kinase-like_dom_sf"/>
</dbReference>
<dbReference type="Proteomes" id="UP000007115">
    <property type="component" value="Unassembled WGS sequence"/>
</dbReference>
<keyword evidence="3" id="KW-1185">Reference proteome</keyword>
<evidence type="ECO:0000313" key="3">
    <source>
        <dbReference type="Proteomes" id="UP000007115"/>
    </source>
</evidence>
<dbReference type="STRING" id="413071.G9MK47"/>
<dbReference type="SUPFAM" id="SSF56112">
    <property type="entry name" value="Protein kinase-like (PK-like)"/>
    <property type="match status" value="1"/>
</dbReference>
<dbReference type="Gene3D" id="3.90.1200.10">
    <property type="match status" value="1"/>
</dbReference>
<dbReference type="EMBL" id="ABDF02000003">
    <property type="protein sequence ID" value="EHK25852.1"/>
    <property type="molecule type" value="Genomic_DNA"/>
</dbReference>
<feature type="domain" description="Aminoglycoside phosphotransferase" evidence="1">
    <location>
        <begin position="91"/>
        <end position="279"/>
    </location>
</feature>
<sequence>VSKRLLQRLSDTVYACSSLSQLSSRPGNFVYRGVLVHPLPVQVETPARTIIIKHSVNVAGKNISSHMEYCNFEELLLNSIAQFPPLIDAPVLVKAPRLYLIDRESNTQVLEDFVNSEGLKSIWISSEANDLLPPSSLEAIGLQLGSWLRAFHGWATAPEQASVRAQMWQGDPMRKIKYFFTYQNFLKVLELYPELLKDHREILDHIQDAISKEYEKSSTEEDGDFGLIHGDFWSGNILLPTTPWRAPPLSSAPNRLFIIDWEFAQFGHRSNDIGQIIGDLFERNIYSNIAAITPVMEGVIKGYGELSDQMSFRVAIYVGVHLINWYNRRPQQGPRVVPPDAIIAGLTTGRDFIIKGWKKDRKFFESSALALLF</sequence>
<dbReference type="InParanoid" id="G9MK47"/>
<protein>
    <recommendedName>
        <fullName evidence="1">Aminoglycoside phosphotransferase domain-containing protein</fullName>
    </recommendedName>
</protein>
<accession>G9MK47</accession>
<evidence type="ECO:0000313" key="2">
    <source>
        <dbReference type="EMBL" id="EHK25852.1"/>
    </source>
</evidence>
<comment type="caution">
    <text evidence="2">The sequence shown here is derived from an EMBL/GenBank/DDBJ whole genome shotgun (WGS) entry which is preliminary data.</text>
</comment>
<dbReference type="OMA" id="AQCKSEQ"/>
<dbReference type="Pfam" id="PF01636">
    <property type="entry name" value="APH"/>
    <property type="match status" value="1"/>
</dbReference>
<gene>
    <name evidence="2" type="ORF">TRIVIDRAFT_128460</name>
</gene>
<dbReference type="VEuPathDB" id="FungiDB:TRIVIDRAFT_128460"/>
<dbReference type="InterPro" id="IPR002575">
    <property type="entry name" value="Aminoglycoside_PTrfase"/>
</dbReference>
<organism evidence="2 3">
    <name type="scientific">Hypocrea virens (strain Gv29-8 / FGSC 10586)</name>
    <name type="common">Gliocladium virens</name>
    <name type="synonym">Trichoderma virens</name>
    <dbReference type="NCBI Taxonomy" id="413071"/>
    <lineage>
        <taxon>Eukaryota</taxon>
        <taxon>Fungi</taxon>
        <taxon>Dikarya</taxon>
        <taxon>Ascomycota</taxon>
        <taxon>Pezizomycotina</taxon>
        <taxon>Sordariomycetes</taxon>
        <taxon>Hypocreomycetidae</taxon>
        <taxon>Hypocreales</taxon>
        <taxon>Hypocreaceae</taxon>
        <taxon>Trichoderma</taxon>
    </lineage>
</organism>
<proteinExistence type="predicted"/>
<evidence type="ECO:0000259" key="1">
    <source>
        <dbReference type="Pfam" id="PF01636"/>
    </source>
</evidence>
<reference evidence="2 3" key="1">
    <citation type="journal article" date="2011" name="Genome Biol.">
        <title>Comparative genome sequence analysis underscores mycoparasitism as the ancestral life style of Trichoderma.</title>
        <authorList>
            <person name="Kubicek C.P."/>
            <person name="Herrera-Estrella A."/>
            <person name="Seidl-Seiboth V."/>
            <person name="Martinez D.A."/>
            <person name="Druzhinina I.S."/>
            <person name="Thon M."/>
            <person name="Zeilinger S."/>
            <person name="Casas-Flores S."/>
            <person name="Horwitz B.A."/>
            <person name="Mukherjee P.K."/>
            <person name="Mukherjee M."/>
            <person name="Kredics L."/>
            <person name="Alcaraz L.D."/>
            <person name="Aerts A."/>
            <person name="Antal Z."/>
            <person name="Atanasova L."/>
            <person name="Cervantes-Badillo M.G."/>
            <person name="Challacombe J."/>
            <person name="Chertkov O."/>
            <person name="McCluskey K."/>
            <person name="Coulpier F."/>
            <person name="Deshpande N."/>
            <person name="von Doehren H."/>
            <person name="Ebbole D.J."/>
            <person name="Esquivel-Naranjo E.U."/>
            <person name="Fekete E."/>
            <person name="Flipphi M."/>
            <person name="Glaser F."/>
            <person name="Gomez-Rodriguez E.Y."/>
            <person name="Gruber S."/>
            <person name="Han C."/>
            <person name="Henrissat B."/>
            <person name="Hermosa R."/>
            <person name="Hernandez-Onate M."/>
            <person name="Karaffa L."/>
            <person name="Kosti I."/>
            <person name="Le Crom S."/>
            <person name="Lindquist E."/>
            <person name="Lucas S."/>
            <person name="Luebeck M."/>
            <person name="Luebeck P.S."/>
            <person name="Margeot A."/>
            <person name="Metz B."/>
            <person name="Misra M."/>
            <person name="Nevalainen H."/>
            <person name="Omann M."/>
            <person name="Packer N."/>
            <person name="Perrone G."/>
            <person name="Uresti-Rivera E.E."/>
            <person name="Salamov A."/>
            <person name="Schmoll M."/>
            <person name="Seiboth B."/>
            <person name="Shapiro H."/>
            <person name="Sukno S."/>
            <person name="Tamayo-Ramos J.A."/>
            <person name="Tisch D."/>
            <person name="Wiest A."/>
            <person name="Wilkinson H.H."/>
            <person name="Zhang M."/>
            <person name="Coutinho P.M."/>
            <person name="Kenerley C.M."/>
            <person name="Monte E."/>
            <person name="Baker S.E."/>
            <person name="Grigoriev I.V."/>
        </authorList>
    </citation>
    <scope>NUCLEOTIDE SEQUENCE [LARGE SCALE GENOMIC DNA]</scope>
    <source>
        <strain evidence="3">Gv29-8 / FGSC 10586</strain>
    </source>
</reference>
<dbReference type="AlphaFoldDB" id="G9MK47"/>
<name>G9MK47_HYPVG</name>
<dbReference type="eggNOG" id="ENOG502SIXT">
    <property type="taxonomic scope" value="Eukaryota"/>
</dbReference>
<dbReference type="HOGENOM" id="CLU_059226_0_0_1"/>